<dbReference type="InterPro" id="IPR010982">
    <property type="entry name" value="Lambda_DNA-bd_dom_sf"/>
</dbReference>
<keyword evidence="2" id="KW-0238">DNA-binding</keyword>
<dbReference type="PROSITE" id="PS50943">
    <property type="entry name" value="HTH_CROC1"/>
    <property type="match status" value="1"/>
</dbReference>
<organism evidence="2 3">
    <name type="scientific">Thomasclavelia cocleata</name>
    <dbReference type="NCBI Taxonomy" id="69824"/>
    <lineage>
        <taxon>Bacteria</taxon>
        <taxon>Bacillati</taxon>
        <taxon>Bacillota</taxon>
        <taxon>Erysipelotrichia</taxon>
        <taxon>Erysipelotrichales</taxon>
        <taxon>Coprobacillaceae</taxon>
        <taxon>Thomasclavelia</taxon>
    </lineage>
</organism>
<dbReference type="OrthoDB" id="1692255at2"/>
<dbReference type="Pfam" id="PF01381">
    <property type="entry name" value="HTH_3"/>
    <property type="match status" value="1"/>
</dbReference>
<evidence type="ECO:0000259" key="1">
    <source>
        <dbReference type="PROSITE" id="PS50943"/>
    </source>
</evidence>
<keyword evidence="3" id="KW-1185">Reference proteome</keyword>
<dbReference type="Proteomes" id="UP000198558">
    <property type="component" value="Unassembled WGS sequence"/>
</dbReference>
<dbReference type="SUPFAM" id="SSF47413">
    <property type="entry name" value="lambda repressor-like DNA-binding domains"/>
    <property type="match status" value="1"/>
</dbReference>
<dbReference type="AlphaFoldDB" id="A0A1I0BL82"/>
<accession>A0A1I0BL82</accession>
<dbReference type="InterPro" id="IPR001387">
    <property type="entry name" value="Cro/C1-type_HTH"/>
</dbReference>
<protein>
    <submittedName>
        <fullName evidence="2">DNA-binding transcriptional regulator, XRE-family HTH domain</fullName>
    </submittedName>
</protein>
<gene>
    <name evidence="2" type="ORF">SAMN04489758_101174</name>
</gene>
<dbReference type="SMART" id="SM00530">
    <property type="entry name" value="HTH_XRE"/>
    <property type="match status" value="1"/>
</dbReference>
<evidence type="ECO:0000313" key="2">
    <source>
        <dbReference type="EMBL" id="SET07760.1"/>
    </source>
</evidence>
<evidence type="ECO:0000313" key="3">
    <source>
        <dbReference type="Proteomes" id="UP000198558"/>
    </source>
</evidence>
<reference evidence="3" key="1">
    <citation type="submission" date="2016-10" db="EMBL/GenBank/DDBJ databases">
        <authorList>
            <person name="Varghese N."/>
            <person name="Submissions S."/>
        </authorList>
    </citation>
    <scope>NUCLEOTIDE SEQUENCE [LARGE SCALE GENOMIC DNA]</scope>
    <source>
        <strain evidence="3">DSM 1551</strain>
    </source>
</reference>
<dbReference type="GeneID" id="78287217"/>
<dbReference type="CDD" id="cd00093">
    <property type="entry name" value="HTH_XRE"/>
    <property type="match status" value="1"/>
</dbReference>
<name>A0A1I0BL82_9FIRM</name>
<sequence length="101" mass="11968">MEDSENKNELNIYKILRNCYGYTVNDVAERLDVTQQHVNAIERGAKQPSDSLIKKMCDLYKIDEATLCYFLNTTNKRRYNYQQLMLKILMKICRNKDHATI</sequence>
<proteinExistence type="predicted"/>
<dbReference type="GO" id="GO:0003677">
    <property type="term" value="F:DNA binding"/>
    <property type="evidence" value="ECO:0007669"/>
    <property type="project" value="UniProtKB-KW"/>
</dbReference>
<feature type="domain" description="HTH cro/C1-type" evidence="1">
    <location>
        <begin position="21"/>
        <end position="67"/>
    </location>
</feature>
<dbReference type="Gene3D" id="1.10.260.40">
    <property type="entry name" value="lambda repressor-like DNA-binding domains"/>
    <property type="match status" value="1"/>
</dbReference>
<dbReference type="EMBL" id="FOIN01000001">
    <property type="protein sequence ID" value="SET07760.1"/>
    <property type="molecule type" value="Genomic_DNA"/>
</dbReference>
<dbReference type="RefSeq" id="WP_092351521.1">
    <property type="nucleotide sequence ID" value="NZ_FOIN01000001.1"/>
</dbReference>